<dbReference type="Gene3D" id="3.40.50.150">
    <property type="entry name" value="Vaccinia Virus protein VP39"/>
    <property type="match status" value="1"/>
</dbReference>
<dbReference type="InterPro" id="IPR016874">
    <property type="entry name" value="TcmP-like"/>
</dbReference>
<evidence type="ECO:0000256" key="1">
    <source>
        <dbReference type="ARBA" id="ARBA00022603"/>
    </source>
</evidence>
<evidence type="ECO:0000256" key="2">
    <source>
        <dbReference type="ARBA" id="ARBA00022679"/>
    </source>
</evidence>
<dbReference type="PIRSF" id="PIRSF028177">
    <property type="entry name" value="Polyketide_synth_Omtfrase_TcmP"/>
    <property type="match status" value="1"/>
</dbReference>
<proteinExistence type="predicted"/>
<name>A0A521FL24_9ACTN</name>
<accession>A0A521FL24</accession>
<dbReference type="PANTHER" id="PTHR43619:SF2">
    <property type="entry name" value="S-ADENOSYL-L-METHIONINE-DEPENDENT METHYLTRANSFERASES SUPERFAMILY PROTEIN"/>
    <property type="match status" value="1"/>
</dbReference>
<protein>
    <submittedName>
        <fullName evidence="3">O-Methyltransferase involved in polyketide biosynthesis</fullName>
    </submittedName>
</protein>
<sequence>MGTTLPAFTPLEDSLHLTLCCRALDNRSADPLLGDALADEVVRELDVDVARLHADANLVTSCALRAKRMDEVAADFVARHPDAVGLDLGAGLDTRSARIGVPPTVDWYDVDLPAVVTARERVLPRYADPHPVAADVRDRDWLDALPTGRPAVVVADGLVGFLSREEVSDLLGRLVGHFPSGEVVFNSYSRFAIWATRHVPGTKAVSGLLRFPGVDDPHELENWDPRLHLVREILLNREPEVARFPPLLRLYSRVSSVSTAWSRKGTIVLHYRF</sequence>
<dbReference type="GO" id="GO:0008168">
    <property type="term" value="F:methyltransferase activity"/>
    <property type="evidence" value="ECO:0007669"/>
    <property type="project" value="UniProtKB-KW"/>
</dbReference>
<dbReference type="RefSeq" id="WP_142460354.1">
    <property type="nucleotide sequence ID" value="NZ_FXTJ01000010.1"/>
</dbReference>
<dbReference type="Proteomes" id="UP000317484">
    <property type="component" value="Unassembled WGS sequence"/>
</dbReference>
<organism evidence="3 4">
    <name type="scientific">Geodermatophilus aquaeductus</name>
    <dbReference type="NCBI Taxonomy" id="1564161"/>
    <lineage>
        <taxon>Bacteria</taxon>
        <taxon>Bacillati</taxon>
        <taxon>Actinomycetota</taxon>
        <taxon>Actinomycetes</taxon>
        <taxon>Geodermatophilales</taxon>
        <taxon>Geodermatophilaceae</taxon>
        <taxon>Geodermatophilus</taxon>
    </lineage>
</organism>
<gene>
    <name evidence="3" type="ORF">SAMN06273567_110111</name>
</gene>
<keyword evidence="2 3" id="KW-0808">Transferase</keyword>
<keyword evidence="1 3" id="KW-0489">Methyltransferase</keyword>
<dbReference type="Pfam" id="PF04072">
    <property type="entry name" value="LCM"/>
    <property type="match status" value="1"/>
</dbReference>
<evidence type="ECO:0000313" key="3">
    <source>
        <dbReference type="EMBL" id="SMO96865.1"/>
    </source>
</evidence>
<evidence type="ECO:0000313" key="4">
    <source>
        <dbReference type="Proteomes" id="UP000317484"/>
    </source>
</evidence>
<reference evidence="3 4" key="1">
    <citation type="submission" date="2017-05" db="EMBL/GenBank/DDBJ databases">
        <authorList>
            <person name="Varghese N."/>
            <person name="Submissions S."/>
        </authorList>
    </citation>
    <scope>NUCLEOTIDE SEQUENCE [LARGE SCALE GENOMIC DNA]</scope>
    <source>
        <strain evidence="3 4">DSM 46834</strain>
    </source>
</reference>
<keyword evidence="4" id="KW-1185">Reference proteome</keyword>
<dbReference type="AlphaFoldDB" id="A0A521FL24"/>
<dbReference type="InterPro" id="IPR007213">
    <property type="entry name" value="Ppm1/Ppm2/Tcmp"/>
</dbReference>
<dbReference type="EMBL" id="FXTJ01000010">
    <property type="protein sequence ID" value="SMO96865.1"/>
    <property type="molecule type" value="Genomic_DNA"/>
</dbReference>
<dbReference type="SUPFAM" id="SSF53335">
    <property type="entry name" value="S-adenosyl-L-methionine-dependent methyltransferases"/>
    <property type="match status" value="1"/>
</dbReference>
<dbReference type="InterPro" id="IPR029063">
    <property type="entry name" value="SAM-dependent_MTases_sf"/>
</dbReference>
<dbReference type="PANTHER" id="PTHR43619">
    <property type="entry name" value="S-ADENOSYL-L-METHIONINE-DEPENDENT METHYLTRANSFERASE YKTD-RELATED"/>
    <property type="match status" value="1"/>
</dbReference>
<dbReference type="GO" id="GO:0032259">
    <property type="term" value="P:methylation"/>
    <property type="evidence" value="ECO:0007669"/>
    <property type="project" value="UniProtKB-KW"/>
</dbReference>